<evidence type="ECO:0000313" key="1">
    <source>
        <dbReference type="EMBL" id="NEZ55957.1"/>
    </source>
</evidence>
<gene>
    <name evidence="1" type="ORF">DXZ20_09790</name>
</gene>
<sequence>MEQSSQLKPSIVLVETNWVVDLAAPAHLQSPQAIQLLQRADAGEFRLFVPAICLAEARETVPRRFTPRSRSEDLRKFVRWARDEGRINLEDAEAAFRVFNQFDGLVVNELTKVSERLEMLASHPGLSVFPLSESMLERQVTIGAMGLSLKPYDLAILAAVLVKSEELQQDGYPWVGFCELDSDLQPWDRLGTRKPILSNLYNDSRVWVYGDFLLEELNKLPEGWISQT</sequence>
<keyword evidence="2" id="KW-1185">Reference proteome</keyword>
<comment type="caution">
    <text evidence="1">The sequence shown here is derived from an EMBL/GenBank/DDBJ whole genome shotgun (WGS) entry which is preliminary data.</text>
</comment>
<dbReference type="EMBL" id="QXHD01000004">
    <property type="protein sequence ID" value="NEZ55957.1"/>
    <property type="molecule type" value="Genomic_DNA"/>
</dbReference>
<organism evidence="1 2">
    <name type="scientific">Adonisia turfae CCMR0081</name>
    <dbReference type="NCBI Taxonomy" id="2292702"/>
    <lineage>
        <taxon>Bacteria</taxon>
        <taxon>Bacillati</taxon>
        <taxon>Cyanobacteriota</taxon>
        <taxon>Adonisia</taxon>
        <taxon>Adonisia turfae</taxon>
    </lineage>
</organism>
<name>A0A6M0RI78_9CYAN</name>
<dbReference type="Proteomes" id="UP000481033">
    <property type="component" value="Unassembled WGS sequence"/>
</dbReference>
<protein>
    <recommendedName>
        <fullName evidence="3">PIN domain-containing protein</fullName>
    </recommendedName>
</protein>
<dbReference type="InterPro" id="IPR029060">
    <property type="entry name" value="PIN-like_dom_sf"/>
</dbReference>
<accession>A0A6M0RI78</accession>
<evidence type="ECO:0000313" key="2">
    <source>
        <dbReference type="Proteomes" id="UP000481033"/>
    </source>
</evidence>
<reference evidence="1 2" key="1">
    <citation type="journal article" date="2020" name="Microb. Ecol.">
        <title>Ecogenomics of the Marine Benthic Filamentous Cyanobacterium Adonisia.</title>
        <authorList>
            <person name="Walter J.M."/>
            <person name="Coutinho F.H."/>
            <person name="Leomil L."/>
            <person name="Hargreaves P.I."/>
            <person name="Campeao M.E."/>
            <person name="Vieira V.V."/>
            <person name="Silva B.S."/>
            <person name="Fistarol G.O."/>
            <person name="Salomon P.S."/>
            <person name="Sawabe T."/>
            <person name="Mino S."/>
            <person name="Hosokawa M."/>
            <person name="Miyashita H."/>
            <person name="Maruyama F."/>
            <person name="van Verk M.C."/>
            <person name="Dutilh B.E."/>
            <person name="Thompson C.C."/>
            <person name="Thompson F.L."/>
        </authorList>
    </citation>
    <scope>NUCLEOTIDE SEQUENCE [LARGE SCALE GENOMIC DNA]</scope>
    <source>
        <strain evidence="1 2">CCMR0081</strain>
    </source>
</reference>
<proteinExistence type="predicted"/>
<dbReference type="AlphaFoldDB" id="A0A6M0RI78"/>
<evidence type="ECO:0008006" key="3">
    <source>
        <dbReference type="Google" id="ProtNLM"/>
    </source>
</evidence>
<dbReference type="SUPFAM" id="SSF88723">
    <property type="entry name" value="PIN domain-like"/>
    <property type="match status" value="1"/>
</dbReference>